<gene>
    <name evidence="1" type="ORF">TSPGSL018_2161</name>
</gene>
<feature type="non-terminal residue" evidence="1">
    <location>
        <position position="240"/>
    </location>
</feature>
<accession>A0A061SFH9</accession>
<name>A0A061SFH9_9CHLO</name>
<sequence length="240" mass="28355">MPPPTWGNSEYLRRLLVCLLEAFQGAPNISIIERDIQVALREAKSKPDRYLEYFSRRRRRFLELIEELSQARNDYAHERDVERSQIDEWFHSFESLTKHFRPETVSLNQMRALNHFLFLRAKWQCHKRSCDDDGAQQLLDNYDYLYRVLKVVGKAFRKVYAHITSPSVGAFKAMRKVGSDEVVVEENDLDSYYALQHARSRIDMYNNVLNILEKDQGDLKRSMDVLFCVRNSAMHDTNID</sequence>
<organism evidence="1">
    <name type="scientific">Tetraselmis sp. GSL018</name>
    <dbReference type="NCBI Taxonomy" id="582737"/>
    <lineage>
        <taxon>Eukaryota</taxon>
        <taxon>Viridiplantae</taxon>
        <taxon>Chlorophyta</taxon>
        <taxon>core chlorophytes</taxon>
        <taxon>Chlorodendrophyceae</taxon>
        <taxon>Chlorodendrales</taxon>
        <taxon>Chlorodendraceae</taxon>
        <taxon>Tetraselmis</taxon>
    </lineage>
</organism>
<reference evidence="1" key="1">
    <citation type="submission" date="2014-05" db="EMBL/GenBank/DDBJ databases">
        <title>The transcriptome of the halophilic microalga Tetraselmis sp. GSL018 isolated from the Great Salt Lake, Utah.</title>
        <authorList>
            <person name="Jinkerson R.E."/>
            <person name="D'Adamo S."/>
            <person name="Posewitz M.C."/>
        </authorList>
    </citation>
    <scope>NUCLEOTIDE SEQUENCE</scope>
    <source>
        <strain evidence="1">GSL018</strain>
    </source>
</reference>
<proteinExistence type="predicted"/>
<dbReference type="AlphaFoldDB" id="A0A061SFH9"/>
<protein>
    <submittedName>
        <fullName evidence="1">Uncharacterized protein</fullName>
    </submittedName>
</protein>
<dbReference type="EMBL" id="GBEZ01001004">
    <property type="protein sequence ID" value="JAC83932.1"/>
    <property type="molecule type" value="Transcribed_RNA"/>
</dbReference>
<evidence type="ECO:0000313" key="1">
    <source>
        <dbReference type="EMBL" id="JAC83932.1"/>
    </source>
</evidence>